<evidence type="ECO:0000313" key="8">
    <source>
        <dbReference type="EMBL" id="MRI68503.1"/>
    </source>
</evidence>
<dbReference type="SUPFAM" id="SSF50346">
    <property type="entry name" value="PRC-barrel domain"/>
    <property type="match status" value="1"/>
</dbReference>
<evidence type="ECO:0000256" key="5">
    <source>
        <dbReference type="HAMAP-Rule" id="MF_00014"/>
    </source>
</evidence>
<dbReference type="InterPro" id="IPR009000">
    <property type="entry name" value="Transl_B-barrel_sf"/>
</dbReference>
<dbReference type="GO" id="GO:0006364">
    <property type="term" value="P:rRNA processing"/>
    <property type="evidence" value="ECO:0007669"/>
    <property type="project" value="UniProtKB-UniRule"/>
</dbReference>
<dbReference type="GO" id="GO:0042274">
    <property type="term" value="P:ribosomal small subunit biogenesis"/>
    <property type="evidence" value="ECO:0007669"/>
    <property type="project" value="UniProtKB-UniRule"/>
</dbReference>
<dbReference type="Gene3D" id="2.30.30.240">
    <property type="entry name" value="PRC-barrel domain"/>
    <property type="match status" value="1"/>
</dbReference>
<feature type="domain" description="Ribosome maturation factor RimM PRC barrel" evidence="7">
    <location>
        <begin position="101"/>
        <end position="167"/>
    </location>
</feature>
<evidence type="ECO:0000256" key="2">
    <source>
        <dbReference type="ARBA" id="ARBA00022517"/>
    </source>
</evidence>
<proteinExistence type="inferred from homology"/>
<dbReference type="AlphaFoldDB" id="A0A6N7R5G0"/>
<keyword evidence="9" id="KW-1185">Reference proteome</keyword>
<sequence length="169" mass="19407">MDHLKVGKIVNTHGIKGEVKVVRITDFDERFEIGTTLWIKGKDSQELKPVTIDGHRVHKNFDLLHFEGFNNINDVEHFKESLLVIKTSEVSDLDENEFYYHEIIGCEVETTDGEFIGKVTEILSPGANDVWVVKQKGKEFLIPYIEQVVKEVDINQQLIKIEPMEGLLD</sequence>
<reference evidence="8 9" key="1">
    <citation type="submission" date="2019-10" db="EMBL/GenBank/DDBJ databases">
        <title>Gracilibacillus salitolerans sp. nov., a moderate halophile isolated from a saline soil in northwest China.</title>
        <authorList>
            <person name="Gan L."/>
        </authorList>
    </citation>
    <scope>NUCLEOTIDE SEQUENCE [LARGE SCALE GENOMIC DNA]</scope>
    <source>
        <strain evidence="8 9">TP2-8</strain>
    </source>
</reference>
<comment type="caution">
    <text evidence="8">The sequence shown here is derived from an EMBL/GenBank/DDBJ whole genome shotgun (WGS) entry which is preliminary data.</text>
</comment>
<dbReference type="InterPro" id="IPR011033">
    <property type="entry name" value="PRC_barrel-like_sf"/>
</dbReference>
<accession>A0A6N7R5G0</accession>
<keyword evidence="3 5" id="KW-0698">rRNA processing</keyword>
<dbReference type="Gene3D" id="2.40.30.60">
    <property type="entry name" value="RimM"/>
    <property type="match status" value="1"/>
</dbReference>
<dbReference type="Pfam" id="PF24986">
    <property type="entry name" value="PRC_RimM"/>
    <property type="match status" value="1"/>
</dbReference>
<dbReference type="InterPro" id="IPR011961">
    <property type="entry name" value="RimM"/>
</dbReference>
<dbReference type="PANTHER" id="PTHR33692">
    <property type="entry name" value="RIBOSOME MATURATION FACTOR RIMM"/>
    <property type="match status" value="1"/>
</dbReference>
<evidence type="ECO:0000256" key="4">
    <source>
        <dbReference type="ARBA" id="ARBA00023186"/>
    </source>
</evidence>
<dbReference type="PANTHER" id="PTHR33692:SF1">
    <property type="entry name" value="RIBOSOME MATURATION FACTOR RIMM"/>
    <property type="match status" value="1"/>
</dbReference>
<dbReference type="GO" id="GO:0005840">
    <property type="term" value="C:ribosome"/>
    <property type="evidence" value="ECO:0007669"/>
    <property type="project" value="InterPro"/>
</dbReference>
<comment type="function">
    <text evidence="5">An accessory protein needed during the final step in the assembly of 30S ribosomal subunit, possibly for assembly of the head region. Essential for efficient processing of 16S rRNA. May be needed both before and after RbfA during the maturation of 16S rRNA. It has affinity for free ribosomal 30S subunits but not for 70S ribosomes.</text>
</comment>
<comment type="similarity">
    <text evidence="5">Belongs to the RimM family.</text>
</comment>
<keyword evidence="2 5" id="KW-0690">Ribosome biogenesis</keyword>
<dbReference type="SUPFAM" id="SSF50447">
    <property type="entry name" value="Translation proteins"/>
    <property type="match status" value="1"/>
</dbReference>
<evidence type="ECO:0000256" key="3">
    <source>
        <dbReference type="ARBA" id="ARBA00022552"/>
    </source>
</evidence>
<dbReference type="Pfam" id="PF01782">
    <property type="entry name" value="RimM"/>
    <property type="match status" value="1"/>
</dbReference>
<evidence type="ECO:0000256" key="1">
    <source>
        <dbReference type="ARBA" id="ARBA00022490"/>
    </source>
</evidence>
<comment type="subunit">
    <text evidence="5">Binds ribosomal protein uS19.</text>
</comment>
<keyword evidence="1 5" id="KW-0963">Cytoplasm</keyword>
<evidence type="ECO:0000313" key="9">
    <source>
        <dbReference type="Proteomes" id="UP000435187"/>
    </source>
</evidence>
<feature type="domain" description="RimM N-terminal" evidence="6">
    <location>
        <begin position="6"/>
        <end position="88"/>
    </location>
</feature>
<name>A0A6N7R5G0_9BACI</name>
<comment type="domain">
    <text evidence="5">The PRC barrel domain binds ribosomal protein uS19.</text>
</comment>
<dbReference type="EMBL" id="WJEE01000071">
    <property type="protein sequence ID" value="MRI68503.1"/>
    <property type="molecule type" value="Genomic_DNA"/>
</dbReference>
<dbReference type="InterPro" id="IPR002676">
    <property type="entry name" value="RimM_N"/>
</dbReference>
<dbReference type="GO" id="GO:0043022">
    <property type="term" value="F:ribosome binding"/>
    <property type="evidence" value="ECO:0007669"/>
    <property type="project" value="InterPro"/>
</dbReference>
<evidence type="ECO:0000259" key="6">
    <source>
        <dbReference type="Pfam" id="PF01782"/>
    </source>
</evidence>
<evidence type="ECO:0000259" key="7">
    <source>
        <dbReference type="Pfam" id="PF24986"/>
    </source>
</evidence>
<comment type="subcellular location">
    <subcellularLocation>
        <location evidence="5">Cytoplasm</location>
    </subcellularLocation>
</comment>
<organism evidence="8 9">
    <name type="scientific">Gracilibacillus thailandensis</name>
    <dbReference type="NCBI Taxonomy" id="563735"/>
    <lineage>
        <taxon>Bacteria</taxon>
        <taxon>Bacillati</taxon>
        <taxon>Bacillota</taxon>
        <taxon>Bacilli</taxon>
        <taxon>Bacillales</taxon>
        <taxon>Bacillaceae</taxon>
        <taxon>Gracilibacillus</taxon>
    </lineage>
</organism>
<protein>
    <recommendedName>
        <fullName evidence="5">Ribosome maturation factor RimM</fullName>
    </recommendedName>
</protein>
<dbReference type="GO" id="GO:0005737">
    <property type="term" value="C:cytoplasm"/>
    <property type="evidence" value="ECO:0007669"/>
    <property type="project" value="UniProtKB-SubCell"/>
</dbReference>
<dbReference type="HAMAP" id="MF_00014">
    <property type="entry name" value="Ribosome_mat_RimM"/>
    <property type="match status" value="1"/>
</dbReference>
<dbReference type="Proteomes" id="UP000435187">
    <property type="component" value="Unassembled WGS sequence"/>
</dbReference>
<gene>
    <name evidence="5 8" type="primary">rimM</name>
    <name evidence="8" type="ORF">GH885_19535</name>
</gene>
<keyword evidence="4 5" id="KW-0143">Chaperone</keyword>
<dbReference type="InterPro" id="IPR056792">
    <property type="entry name" value="PRC_RimM"/>
</dbReference>
<dbReference type="InterPro" id="IPR036976">
    <property type="entry name" value="RimM_N_sf"/>
</dbReference>
<dbReference type="NCBIfam" id="TIGR02273">
    <property type="entry name" value="16S_RimM"/>
    <property type="match status" value="1"/>
</dbReference>
<dbReference type="RefSeq" id="WP_153836976.1">
    <property type="nucleotide sequence ID" value="NZ_JBHUMW010000012.1"/>
</dbReference>